<feature type="compositionally biased region" description="Low complexity" evidence="1">
    <location>
        <begin position="249"/>
        <end position="269"/>
    </location>
</feature>
<evidence type="ECO:0000313" key="3">
    <source>
        <dbReference type="EMBL" id="OXR46406.1"/>
    </source>
</evidence>
<keyword evidence="2" id="KW-0812">Transmembrane</keyword>
<evidence type="ECO:0000256" key="2">
    <source>
        <dbReference type="SAM" id="Phobius"/>
    </source>
</evidence>
<gene>
    <name evidence="3" type="ORF">B7C42_01372</name>
</gene>
<name>A0A231HCB4_9NOCA</name>
<dbReference type="AlphaFoldDB" id="A0A231HCB4"/>
<dbReference type="EMBL" id="NGAF01000002">
    <property type="protein sequence ID" value="OXR46406.1"/>
    <property type="molecule type" value="Genomic_DNA"/>
</dbReference>
<comment type="caution">
    <text evidence="3">The sequence shown here is derived from an EMBL/GenBank/DDBJ whole genome shotgun (WGS) entry which is preliminary data.</text>
</comment>
<evidence type="ECO:0000313" key="4">
    <source>
        <dbReference type="Proteomes" id="UP000215506"/>
    </source>
</evidence>
<organism evidence="3 4">
    <name type="scientific">Nocardia cerradoensis</name>
    <dbReference type="NCBI Taxonomy" id="85688"/>
    <lineage>
        <taxon>Bacteria</taxon>
        <taxon>Bacillati</taxon>
        <taxon>Actinomycetota</taxon>
        <taxon>Actinomycetes</taxon>
        <taxon>Mycobacteriales</taxon>
        <taxon>Nocardiaceae</taxon>
        <taxon>Nocardia</taxon>
    </lineage>
</organism>
<protein>
    <recommendedName>
        <fullName evidence="5">Mce-associated membrane protein</fullName>
    </recommendedName>
</protein>
<dbReference type="Proteomes" id="UP000215506">
    <property type="component" value="Unassembled WGS sequence"/>
</dbReference>
<feature type="transmembrane region" description="Helical" evidence="2">
    <location>
        <begin position="81"/>
        <end position="106"/>
    </location>
</feature>
<sequence>MSDDDTAKDKANNDAESTEKVDAAQDSTAADATVKFESDSSVAADKGADTAKTADADETVKLRTADPAPAAASASGKSTPWVPIVSAFAAGVLLVAAITAVVVFYLKADNREDQLAARDDSTKAACDFGKAVASYDSKDLDAYFKSVNDLSTGEWGKFFSGASDTLKQAMVSVQAKSKLDEIHCAWESGNDSQANVVLVITQEQTNQAVPQPDKLTIPGVAQMEKHDGKWLVAKFDSPVTKGMGPSGPAPGAQQAAPGTSPQANGGAQPAPAPQPGN</sequence>
<evidence type="ECO:0008006" key="5">
    <source>
        <dbReference type="Google" id="ProtNLM"/>
    </source>
</evidence>
<keyword evidence="2" id="KW-0472">Membrane</keyword>
<feature type="compositionally biased region" description="Low complexity" evidence="1">
    <location>
        <begin position="24"/>
        <end position="33"/>
    </location>
</feature>
<proteinExistence type="predicted"/>
<keyword evidence="2" id="KW-1133">Transmembrane helix</keyword>
<accession>A0A231HCB4</accession>
<keyword evidence="4" id="KW-1185">Reference proteome</keyword>
<evidence type="ECO:0000256" key="1">
    <source>
        <dbReference type="SAM" id="MobiDB-lite"/>
    </source>
</evidence>
<feature type="compositionally biased region" description="Basic and acidic residues" evidence="1">
    <location>
        <begin position="1"/>
        <end position="23"/>
    </location>
</feature>
<feature type="region of interest" description="Disordered" evidence="1">
    <location>
        <begin position="235"/>
        <end position="277"/>
    </location>
</feature>
<feature type="compositionally biased region" description="Basic and acidic residues" evidence="1">
    <location>
        <begin position="46"/>
        <end position="60"/>
    </location>
</feature>
<dbReference type="RefSeq" id="WP_039781748.1">
    <property type="nucleotide sequence ID" value="NZ_JAAXOR010000005.1"/>
</dbReference>
<feature type="region of interest" description="Disordered" evidence="1">
    <location>
        <begin position="1"/>
        <end position="60"/>
    </location>
</feature>
<reference evidence="3 4" key="1">
    <citation type="submission" date="2017-07" db="EMBL/GenBank/DDBJ databases">
        <title>First draft Genome Sequence of Nocardia cerradoensis isolated from human infection.</title>
        <authorList>
            <person name="Carrasco G."/>
        </authorList>
    </citation>
    <scope>NUCLEOTIDE SEQUENCE [LARGE SCALE GENOMIC DNA]</scope>
    <source>
        <strain evidence="3 4">CNM20130759</strain>
    </source>
</reference>